<comment type="caution">
    <text evidence="5">The sequence shown here is derived from an EMBL/GenBank/DDBJ whole genome shotgun (WGS) entry which is preliminary data.</text>
</comment>
<proteinExistence type="predicted"/>
<dbReference type="AlphaFoldDB" id="A0AAN6C2F5"/>
<dbReference type="CDD" id="cd12148">
    <property type="entry name" value="fungal_TF_MHR"/>
    <property type="match status" value="1"/>
</dbReference>
<sequence>MSQQLRPLIPRTAPGQQNITPPDSGSNGAARQLVSKRKHTSTACDICRRRKTRCGGERPTCFACVRNGRSAECSYETQPTETQRQAWKRKYSAVDGENSVHRRFIDILRSHPAPDVNDILNRLRGGTSVDELVRHVESGDLLLELSVAPDIQWRHNPGGLLTIPDLLKTANNPYVKSLIYQRKFGPLSPTRPPPTPAGSLTLYNAPYHTAGMVSVLLDTCQPSKWTNVSKDDELLREILRRYFTSVYVFLPFFHKDSFLYDMARGKRRFCSSLLVNSVLAAGCRACPKLPDRHEFCNPSLLQYKFLSEARRLRELSYGESTITGIQADMVLHLEHGMNGQDKLGWSLCIAAVASAQELGLFDHYPPTMSNAQRIVRTMTSWALFAWQGLQSYHQEKPPLLTSPPSAPLSTADEAFGEIWIKYAASHSPIPVHFSSTFVVLAMFRTILNEITDRLNSPSTSQQGIDIDEALIFYRRLQDWYHGLPSYLDPYNVVFPIHFNLHMHYWLVVERLFAPYVTDNSLNTPTESNPTKIIDDARVCMRTLIRLYYGTHGDDGYDLFGVLVAQHVGFSALANTDTAQHAADRSFQEINESDALISACILRGQGRMASLSDIVLRVMYKSAPLDLASKISRFTNINNSDNLSAPSRPFQTEWPIYVGQVYQKDQRRLGNLFRAIAELSEANKDSEEEDEDDGFFNITDSI</sequence>
<feature type="compositionally biased region" description="Polar residues" evidence="3">
    <location>
        <begin position="14"/>
        <end position="29"/>
    </location>
</feature>
<dbReference type="InterPro" id="IPR036864">
    <property type="entry name" value="Zn2-C6_fun-type_DNA-bd_sf"/>
</dbReference>
<dbReference type="CDD" id="cd00067">
    <property type="entry name" value="GAL4"/>
    <property type="match status" value="1"/>
</dbReference>
<dbReference type="GO" id="GO:0006351">
    <property type="term" value="P:DNA-templated transcription"/>
    <property type="evidence" value="ECO:0007669"/>
    <property type="project" value="InterPro"/>
</dbReference>
<dbReference type="GO" id="GO:0003677">
    <property type="term" value="F:DNA binding"/>
    <property type="evidence" value="ECO:0007669"/>
    <property type="project" value="InterPro"/>
</dbReference>
<keyword evidence="6" id="KW-1185">Reference proteome</keyword>
<accession>A0AAN6C2F5</accession>
<dbReference type="InterPro" id="IPR001138">
    <property type="entry name" value="Zn2Cys6_DnaBD"/>
</dbReference>
<evidence type="ECO:0000256" key="2">
    <source>
        <dbReference type="ARBA" id="ARBA00023242"/>
    </source>
</evidence>
<dbReference type="GO" id="GO:0008270">
    <property type="term" value="F:zinc ion binding"/>
    <property type="evidence" value="ECO:0007669"/>
    <property type="project" value="InterPro"/>
</dbReference>
<dbReference type="Pfam" id="PF04082">
    <property type="entry name" value="Fungal_trans"/>
    <property type="match status" value="1"/>
</dbReference>
<evidence type="ECO:0000259" key="4">
    <source>
        <dbReference type="PROSITE" id="PS50048"/>
    </source>
</evidence>
<dbReference type="Proteomes" id="UP000537989">
    <property type="component" value="Unassembled WGS sequence"/>
</dbReference>
<reference evidence="5 6" key="1">
    <citation type="submission" date="2020-02" db="EMBL/GenBank/DDBJ databases">
        <title>Identification and distribution of gene clusters putatively required for synthesis of sphingolipid metabolism inhibitors in phylogenetically diverse species of the filamentous fungus Fusarium.</title>
        <authorList>
            <person name="Kim H.-S."/>
            <person name="Busman M."/>
            <person name="Brown D.W."/>
            <person name="Divon H."/>
            <person name="Uhlig S."/>
            <person name="Proctor R.H."/>
        </authorList>
    </citation>
    <scope>NUCLEOTIDE SEQUENCE [LARGE SCALE GENOMIC DNA]</scope>
    <source>
        <strain evidence="5 6">NRRL 2903</strain>
    </source>
</reference>
<dbReference type="InterPro" id="IPR007219">
    <property type="entry name" value="XnlR_reg_dom"/>
</dbReference>
<organism evidence="5 6">
    <name type="scientific">Fusarium austroamericanum</name>
    <dbReference type="NCBI Taxonomy" id="282268"/>
    <lineage>
        <taxon>Eukaryota</taxon>
        <taxon>Fungi</taxon>
        <taxon>Dikarya</taxon>
        <taxon>Ascomycota</taxon>
        <taxon>Pezizomycotina</taxon>
        <taxon>Sordariomycetes</taxon>
        <taxon>Hypocreomycetidae</taxon>
        <taxon>Hypocreales</taxon>
        <taxon>Nectriaceae</taxon>
        <taxon>Fusarium</taxon>
    </lineage>
</organism>
<dbReference type="Pfam" id="PF00172">
    <property type="entry name" value="Zn_clus"/>
    <property type="match status" value="1"/>
</dbReference>
<evidence type="ECO:0000313" key="5">
    <source>
        <dbReference type="EMBL" id="KAF5239810.1"/>
    </source>
</evidence>
<dbReference type="PROSITE" id="PS50048">
    <property type="entry name" value="ZN2_CY6_FUNGAL_2"/>
    <property type="match status" value="1"/>
</dbReference>
<feature type="region of interest" description="Disordered" evidence="3">
    <location>
        <begin position="681"/>
        <end position="701"/>
    </location>
</feature>
<feature type="domain" description="Zn(2)-C6 fungal-type" evidence="4">
    <location>
        <begin position="43"/>
        <end position="75"/>
    </location>
</feature>
<dbReference type="InterPro" id="IPR053187">
    <property type="entry name" value="Notoamide_regulator"/>
</dbReference>
<name>A0AAN6C2F5_FUSAU</name>
<dbReference type="PROSITE" id="PS00463">
    <property type="entry name" value="ZN2_CY6_FUNGAL_1"/>
    <property type="match status" value="1"/>
</dbReference>
<keyword evidence="2" id="KW-0539">Nucleus</keyword>
<evidence type="ECO:0000256" key="3">
    <source>
        <dbReference type="SAM" id="MobiDB-lite"/>
    </source>
</evidence>
<dbReference type="GO" id="GO:0000981">
    <property type="term" value="F:DNA-binding transcription factor activity, RNA polymerase II-specific"/>
    <property type="evidence" value="ECO:0007669"/>
    <property type="project" value="InterPro"/>
</dbReference>
<dbReference type="SMART" id="SM00066">
    <property type="entry name" value="GAL4"/>
    <property type="match status" value="1"/>
</dbReference>
<dbReference type="Gene3D" id="4.10.240.10">
    <property type="entry name" value="Zn(2)-C6 fungal-type DNA-binding domain"/>
    <property type="match status" value="1"/>
</dbReference>
<dbReference type="EMBL" id="JAAMOD010000120">
    <property type="protein sequence ID" value="KAF5239810.1"/>
    <property type="molecule type" value="Genomic_DNA"/>
</dbReference>
<evidence type="ECO:0000256" key="1">
    <source>
        <dbReference type="ARBA" id="ARBA00022723"/>
    </source>
</evidence>
<protein>
    <recommendedName>
        <fullName evidence="4">Zn(2)-C6 fungal-type domain-containing protein</fullName>
    </recommendedName>
</protein>
<evidence type="ECO:0000313" key="6">
    <source>
        <dbReference type="Proteomes" id="UP000537989"/>
    </source>
</evidence>
<gene>
    <name evidence="5" type="ORF">FAUST_4694</name>
</gene>
<dbReference type="SUPFAM" id="SSF57701">
    <property type="entry name" value="Zn2/Cys6 DNA-binding domain"/>
    <property type="match status" value="1"/>
</dbReference>
<keyword evidence="1" id="KW-0479">Metal-binding</keyword>
<dbReference type="PANTHER" id="PTHR47256">
    <property type="entry name" value="ZN(II)2CYS6 TRANSCRIPTION FACTOR (EUROFUNG)-RELATED"/>
    <property type="match status" value="1"/>
</dbReference>
<dbReference type="PANTHER" id="PTHR47256:SF1">
    <property type="entry name" value="ZN(II)2CYS6 TRANSCRIPTION FACTOR (EUROFUNG)"/>
    <property type="match status" value="1"/>
</dbReference>
<feature type="region of interest" description="Disordered" evidence="3">
    <location>
        <begin position="1"/>
        <end position="35"/>
    </location>
</feature>